<dbReference type="InterPro" id="IPR029071">
    <property type="entry name" value="Ubiquitin-like_domsf"/>
</dbReference>
<dbReference type="Pfam" id="PF09380">
    <property type="entry name" value="FERM_C"/>
    <property type="match status" value="1"/>
</dbReference>
<dbReference type="SUPFAM" id="SSF50729">
    <property type="entry name" value="PH domain-like"/>
    <property type="match status" value="1"/>
</dbReference>
<accession>A0A8C4R7X9</accession>
<dbReference type="InterPro" id="IPR021774">
    <property type="entry name" value="CUPID"/>
</dbReference>
<evidence type="ECO:0000313" key="8">
    <source>
        <dbReference type="Proteomes" id="UP000694388"/>
    </source>
</evidence>
<dbReference type="InterPro" id="IPR035963">
    <property type="entry name" value="FERM_2"/>
</dbReference>
<dbReference type="Proteomes" id="UP000694388">
    <property type="component" value="Unplaced"/>
</dbReference>
<dbReference type="InterPro" id="IPR011993">
    <property type="entry name" value="PH-like_dom_sf"/>
</dbReference>
<dbReference type="GO" id="GO:0005737">
    <property type="term" value="C:cytoplasm"/>
    <property type="evidence" value="ECO:0007669"/>
    <property type="project" value="UniProtKB-SubCell"/>
</dbReference>
<evidence type="ECO:0000256" key="5">
    <source>
        <dbReference type="SAM" id="MobiDB-lite"/>
    </source>
</evidence>
<name>A0A8C4R7X9_EPTBU</name>
<feature type="region of interest" description="Disordered" evidence="5">
    <location>
        <begin position="784"/>
        <end position="851"/>
    </location>
</feature>
<feature type="region of interest" description="Disordered" evidence="5">
    <location>
        <begin position="717"/>
        <end position="762"/>
    </location>
</feature>
<sequence length="977" mass="108839">MVLQRSCYARGMWLEFCCSGLIHKNMSEGRWCQVQLPSSRTLELLVQPKLLAKELLDLVASHLSLKEKEFFGMNYLDELNLCQWLQLDRRVLDHDFPRRPGSLLLRFSVRFYIESIKYLKDSTTIELFYLNAKSCVYEGQIEVNNDLAFKLAAYALQEAKGDYTSVVSMSDLDTQALIPTNTLKEHPSLAICKSVIVNYYQDLNGLTRGQAIVGYMSVVEESPMYGIHFYHVKDKEDIPLWLGVCWRGICQYDHQDRKKPRQVFDWKDLENLYFREKKFSIEVRDHHRPSGPRRSFSSSGVVVHTWYAKPALIKAIWAMAISQHQFYLDRKQSMAKIQAVRGQAEIAVDLDQAAALNISRLASVGSKARLSSRDSLSSLNSSDFGGEDDTVVKQEAMDTLCSKRDELMRQLARCQEELQRLCEREAELTGRLPRHSKDKLLGSSPHRVGATFALDKNRLHGPGQTECERLEQALAVQEQIVRAARQRASEPGLARTPRRHRQAELNAELVRLQKLQEEFDRWSEQDNSTLNHQLSSPLLHDRLAKRRPSLPVKTSATSLSGLGRQNQTPHTSFSPLSLGRGVQRLFSTVSRNSPDRSTSHTSTPDQFIPKEAGNKRFHTAPSTPNPSHSLLIVNGSEDPSQVRRSSASGSCGSAGPAIRRDAADTSGRPIVSAYSSLSQHQTAAVPHCANTPVYSYTLGRVGSARGVPRTRLSLAVSGSVPDLKTPSSSQCSTETGDNPENAKKGSTSSSLRSEWQRNKAPTVQPCDAYVRTLTYTGSFRNKAFNSNSSICTPGPSVTKSPGVSRSTPTRGLGRPPIHNGPSPRSRCTSPAQDGGRSKAGLRIGSRGGEGSTIKIVRVPSEREVAQEGLRKWYERRQTGMEAERASSPHCSLAQEPSHRRAQRQLSEPAGWDMDQRRSNVLFASQVRSSAQGRPQGSRPIPPTRRFRNPSTSPAKRDDRADSLLSSNTRAPYPGTLV</sequence>
<feature type="region of interest" description="Disordered" evidence="5">
    <location>
        <begin position="878"/>
        <end position="977"/>
    </location>
</feature>
<dbReference type="PANTHER" id="PTHR46079">
    <property type="entry name" value="FERM DOMAIN-CONTAINING PROTEIN 4"/>
    <property type="match status" value="1"/>
</dbReference>
<dbReference type="SMART" id="SM01196">
    <property type="entry name" value="FERM_C"/>
    <property type="match status" value="1"/>
</dbReference>
<dbReference type="Pfam" id="PF11819">
    <property type="entry name" value="CUPID"/>
    <property type="match status" value="1"/>
</dbReference>
<proteinExistence type="predicted"/>
<dbReference type="PANTHER" id="PTHR46079:SF2">
    <property type="entry name" value="FERM DOMAIN-CONTAINING PROTEIN"/>
    <property type="match status" value="1"/>
</dbReference>
<dbReference type="InterPro" id="IPR041785">
    <property type="entry name" value="FRMD4A/B_FERM_C"/>
</dbReference>
<dbReference type="GeneTree" id="ENSGT01020000230354"/>
<dbReference type="PRINTS" id="PR00935">
    <property type="entry name" value="BAND41"/>
</dbReference>
<feature type="compositionally biased region" description="Polar residues" evidence="5">
    <location>
        <begin position="921"/>
        <end position="934"/>
    </location>
</feature>
<dbReference type="Ensembl" id="ENSEBUT00000026626.1">
    <property type="protein sequence ID" value="ENSEBUP00000026050.1"/>
    <property type="gene ID" value="ENSEBUG00000016052.1"/>
</dbReference>
<feature type="compositionally biased region" description="Polar residues" evidence="5">
    <location>
        <begin position="725"/>
        <end position="753"/>
    </location>
</feature>
<organism evidence="7 8">
    <name type="scientific">Eptatretus burgeri</name>
    <name type="common">Inshore hagfish</name>
    <dbReference type="NCBI Taxonomy" id="7764"/>
    <lineage>
        <taxon>Eukaryota</taxon>
        <taxon>Metazoa</taxon>
        <taxon>Chordata</taxon>
        <taxon>Craniata</taxon>
        <taxon>Vertebrata</taxon>
        <taxon>Cyclostomata</taxon>
        <taxon>Myxini</taxon>
        <taxon>Myxiniformes</taxon>
        <taxon>Myxinidae</taxon>
        <taxon>Eptatretinae</taxon>
        <taxon>Eptatretus</taxon>
    </lineage>
</organism>
<dbReference type="Gene3D" id="2.30.29.30">
    <property type="entry name" value="Pleckstrin-homology domain (PH domain)/Phosphotyrosine-binding domain (PTB)"/>
    <property type="match status" value="1"/>
</dbReference>
<dbReference type="InterPro" id="IPR014352">
    <property type="entry name" value="FERM/acyl-CoA-bd_prot_sf"/>
</dbReference>
<reference evidence="7" key="2">
    <citation type="submission" date="2025-09" db="UniProtKB">
        <authorList>
            <consortium name="Ensembl"/>
        </authorList>
    </citation>
    <scope>IDENTIFICATION</scope>
</reference>
<dbReference type="Pfam" id="PF00373">
    <property type="entry name" value="FERM_M"/>
    <property type="match status" value="1"/>
</dbReference>
<dbReference type="GO" id="GO:0005912">
    <property type="term" value="C:adherens junction"/>
    <property type="evidence" value="ECO:0007669"/>
    <property type="project" value="TreeGrafter"/>
</dbReference>
<feature type="compositionally biased region" description="Polar residues" evidence="5">
    <location>
        <begin position="552"/>
        <end position="575"/>
    </location>
</feature>
<dbReference type="InterPro" id="IPR019748">
    <property type="entry name" value="FERM_central"/>
</dbReference>
<dbReference type="PROSITE" id="PS50057">
    <property type="entry name" value="FERM_3"/>
    <property type="match status" value="1"/>
</dbReference>
<dbReference type="GO" id="GO:0005923">
    <property type="term" value="C:bicellular tight junction"/>
    <property type="evidence" value="ECO:0007669"/>
    <property type="project" value="TreeGrafter"/>
</dbReference>
<dbReference type="PROSITE" id="PS00660">
    <property type="entry name" value="FERM_1"/>
    <property type="match status" value="1"/>
</dbReference>
<keyword evidence="3 4" id="KW-0175">Coiled coil</keyword>
<evidence type="ECO:0000256" key="4">
    <source>
        <dbReference type="SAM" id="Coils"/>
    </source>
</evidence>
<evidence type="ECO:0000256" key="3">
    <source>
        <dbReference type="ARBA" id="ARBA00023054"/>
    </source>
</evidence>
<feature type="domain" description="FERM" evidence="6">
    <location>
        <begin position="30"/>
        <end position="331"/>
    </location>
</feature>
<dbReference type="SUPFAM" id="SSF54236">
    <property type="entry name" value="Ubiquitin-like"/>
    <property type="match status" value="1"/>
</dbReference>
<dbReference type="Gene3D" id="3.10.20.90">
    <property type="entry name" value="Phosphatidylinositol 3-kinase Catalytic Subunit, Chain A, domain 1"/>
    <property type="match status" value="1"/>
</dbReference>
<dbReference type="AlphaFoldDB" id="A0A8C4R7X9"/>
<dbReference type="FunFam" id="3.10.20.90:FF:000019">
    <property type="entry name" value="FERM domain containing 4A"/>
    <property type="match status" value="1"/>
</dbReference>
<dbReference type="CDD" id="cd14473">
    <property type="entry name" value="FERM_B-lobe"/>
    <property type="match status" value="1"/>
</dbReference>
<feature type="coiled-coil region" evidence="4">
    <location>
        <begin position="467"/>
        <end position="525"/>
    </location>
</feature>
<dbReference type="GO" id="GO:0090162">
    <property type="term" value="P:establishment of epithelial cell polarity"/>
    <property type="evidence" value="ECO:0007669"/>
    <property type="project" value="InterPro"/>
</dbReference>
<dbReference type="SUPFAM" id="SSF47031">
    <property type="entry name" value="Second domain of FERM"/>
    <property type="match status" value="1"/>
</dbReference>
<keyword evidence="2" id="KW-0963">Cytoplasm</keyword>
<dbReference type="InterPro" id="IPR018979">
    <property type="entry name" value="FERM_N"/>
</dbReference>
<evidence type="ECO:0000313" key="7">
    <source>
        <dbReference type="Ensembl" id="ENSEBUP00000026050.1"/>
    </source>
</evidence>
<dbReference type="InterPro" id="IPR019747">
    <property type="entry name" value="FERM_CS"/>
</dbReference>
<reference evidence="7" key="1">
    <citation type="submission" date="2025-08" db="UniProtKB">
        <authorList>
            <consortium name="Ensembl"/>
        </authorList>
    </citation>
    <scope>IDENTIFICATION</scope>
</reference>
<dbReference type="InterPro" id="IPR019749">
    <property type="entry name" value="Band_41_domain"/>
</dbReference>
<evidence type="ECO:0000256" key="2">
    <source>
        <dbReference type="ARBA" id="ARBA00022490"/>
    </source>
</evidence>
<feature type="region of interest" description="Disordered" evidence="5">
    <location>
        <begin position="637"/>
        <end position="665"/>
    </location>
</feature>
<feature type="coiled-coil region" evidence="4">
    <location>
        <begin position="397"/>
        <end position="431"/>
    </location>
</feature>
<dbReference type="InterPro" id="IPR000299">
    <property type="entry name" value="FERM_domain"/>
</dbReference>
<dbReference type="SMART" id="SM00295">
    <property type="entry name" value="B41"/>
    <property type="match status" value="1"/>
</dbReference>
<evidence type="ECO:0000259" key="6">
    <source>
        <dbReference type="PROSITE" id="PS50057"/>
    </source>
</evidence>
<comment type="subcellular location">
    <subcellularLocation>
        <location evidence="1">Cytoplasm</location>
    </subcellularLocation>
</comment>
<evidence type="ECO:0000256" key="1">
    <source>
        <dbReference type="ARBA" id="ARBA00004496"/>
    </source>
</evidence>
<feature type="region of interest" description="Disordered" evidence="5">
    <location>
        <begin position="533"/>
        <end position="610"/>
    </location>
</feature>
<protein>
    <recommendedName>
        <fullName evidence="6">FERM domain-containing protein</fullName>
    </recommendedName>
</protein>
<dbReference type="Gene3D" id="1.20.80.10">
    <property type="match status" value="1"/>
</dbReference>
<feature type="compositionally biased region" description="Low complexity" evidence="5">
    <location>
        <begin position="645"/>
        <end position="657"/>
    </location>
</feature>
<dbReference type="InterPro" id="IPR047176">
    <property type="entry name" value="FRMD4A/B"/>
</dbReference>
<dbReference type="InterPro" id="IPR018980">
    <property type="entry name" value="FERM_PH-like_C"/>
</dbReference>
<feature type="compositionally biased region" description="Polar residues" evidence="5">
    <location>
        <begin position="784"/>
        <end position="809"/>
    </location>
</feature>
<keyword evidence="8" id="KW-1185">Reference proteome</keyword>
<dbReference type="Pfam" id="PF09379">
    <property type="entry name" value="FERM_N"/>
    <property type="match status" value="1"/>
</dbReference>
<dbReference type="CDD" id="cd13191">
    <property type="entry name" value="FERM_C_FRMD4A_FRMD4B"/>
    <property type="match status" value="1"/>
</dbReference>